<evidence type="ECO:0000313" key="20">
    <source>
        <dbReference type="EMBL" id="GIE47053.1"/>
    </source>
</evidence>
<dbReference type="SFLD" id="SFLDS00003">
    <property type="entry name" value="Haloacid_Dehalogenase"/>
    <property type="match status" value="1"/>
</dbReference>
<evidence type="ECO:0000256" key="3">
    <source>
        <dbReference type="ARBA" id="ARBA00022448"/>
    </source>
</evidence>
<keyword evidence="12" id="KW-1278">Translocase</keyword>
<evidence type="ECO:0000256" key="9">
    <source>
        <dbReference type="ARBA" id="ARBA00022796"/>
    </source>
</evidence>
<organism evidence="20 21">
    <name type="scientific">Actinoplanes nipponensis</name>
    <dbReference type="NCBI Taxonomy" id="135950"/>
    <lineage>
        <taxon>Bacteria</taxon>
        <taxon>Bacillati</taxon>
        <taxon>Actinomycetota</taxon>
        <taxon>Actinomycetes</taxon>
        <taxon>Micromonosporales</taxon>
        <taxon>Micromonosporaceae</taxon>
        <taxon>Actinoplanes</taxon>
    </lineage>
</organism>
<keyword evidence="5" id="KW-0597">Phosphoprotein</keyword>
<dbReference type="Proteomes" id="UP000647172">
    <property type="component" value="Unassembled WGS sequence"/>
</dbReference>
<keyword evidence="11" id="KW-0460">Magnesium</keyword>
<dbReference type="PROSITE" id="PS00154">
    <property type="entry name" value="ATPASE_E1_E2"/>
    <property type="match status" value="1"/>
</dbReference>
<dbReference type="Pfam" id="PF00702">
    <property type="entry name" value="Hydrolase"/>
    <property type="match status" value="1"/>
</dbReference>
<dbReference type="InterPro" id="IPR008250">
    <property type="entry name" value="ATPase_P-typ_transduc_dom_A_sf"/>
</dbReference>
<evidence type="ECO:0000256" key="18">
    <source>
        <dbReference type="SAM" id="MobiDB-lite"/>
    </source>
</evidence>
<sequence>MSTDHGDDMFHPQASGHGHHGVAAISDQDPGGHAAPVQGPVNHHGHGSHDGHAGHDKHAGHDPEIFRRKFWLSLVLTVPIVLTSPMVMDWFGYAIDFPGMSLVGPALGTVVFFYGGWPFLVGGVREVSDRAPGMMLLISMAITVAYAASLATSVGVFDLDFWWELAALVTIMLLGHWQEMKAIGQAQGALAALAALLPDEAERVGASGGTELVPIADLRLGDVVLVRSGGRVPADGHIVDGSAEIDESMITGESRPVARAVGDRVVAGTVATDSALRVQVDAVGEDTALAGIGRLVAQAQASSGRAQVIADRFAAMLFFIATGAAVVTFAVWWLLGDVDQSVVRTVTVLVIACPHALGLAIPLVIALSTALSAKSGILVKDRLALERMRTVDAVLFDKTGTLTKGSHTVAAVAAADGSSQDDVLRIAGAVEADSEHPLARALVAVAHERGLRATATDFRSLTGRGVQAIVDGTTYAVGGPALLRELDAGVPHGLAQTAEQWSARGAAVLHLVRLSGPGGSEVIGAFALEDEVRPEARQAIEQLRRQGVKKLVMITGDAHAVAQAVAADLGFRPGVDEVFAEVLPADKDRAVADLQARGLTVAMVGDGVNDAPALARADVGLAIGAGTDVAIESAGVVLASSDPRGVTSVIRLSKASYRKMIQNLAWAAGYNVIAIPLAAGVLAWAGITLSPAVGAVLMSASTIVVALNAQLLRRVNLDPRQQ</sequence>
<dbReference type="Gene3D" id="3.40.50.1000">
    <property type="entry name" value="HAD superfamily/HAD-like"/>
    <property type="match status" value="1"/>
</dbReference>
<dbReference type="Pfam" id="PF00122">
    <property type="entry name" value="E1-E2_ATPase"/>
    <property type="match status" value="1"/>
</dbReference>
<dbReference type="GO" id="GO:0005524">
    <property type="term" value="F:ATP binding"/>
    <property type="evidence" value="ECO:0007669"/>
    <property type="project" value="UniProtKB-UniRule"/>
</dbReference>
<dbReference type="NCBIfam" id="TIGR01511">
    <property type="entry name" value="ATPase-IB1_Cu"/>
    <property type="match status" value="1"/>
</dbReference>
<dbReference type="InterPro" id="IPR023299">
    <property type="entry name" value="ATPase_P-typ_cyto_dom_N"/>
</dbReference>
<feature type="compositionally biased region" description="Basic and acidic residues" evidence="18">
    <location>
        <begin position="1"/>
        <end position="10"/>
    </location>
</feature>
<evidence type="ECO:0000256" key="6">
    <source>
        <dbReference type="ARBA" id="ARBA00022692"/>
    </source>
</evidence>
<dbReference type="PRINTS" id="PR00943">
    <property type="entry name" value="CUATPASE"/>
</dbReference>
<feature type="transmembrane region" description="Helical" evidence="17">
    <location>
        <begin position="313"/>
        <end position="335"/>
    </location>
</feature>
<dbReference type="AlphaFoldDB" id="A0A919JAD6"/>
<keyword evidence="7 17" id="KW-0479">Metal-binding</keyword>
<dbReference type="SFLD" id="SFLDG00002">
    <property type="entry name" value="C1.7:_P-type_atpase_like"/>
    <property type="match status" value="1"/>
</dbReference>
<dbReference type="EMBL" id="BOMQ01000008">
    <property type="protein sequence ID" value="GIE47053.1"/>
    <property type="molecule type" value="Genomic_DNA"/>
</dbReference>
<evidence type="ECO:0000256" key="1">
    <source>
        <dbReference type="ARBA" id="ARBA00004651"/>
    </source>
</evidence>
<dbReference type="InterPro" id="IPR023214">
    <property type="entry name" value="HAD_sf"/>
</dbReference>
<keyword evidence="4 17" id="KW-1003">Cell membrane</keyword>
<feature type="transmembrane region" description="Helical" evidence="17">
    <location>
        <begin position="693"/>
        <end position="712"/>
    </location>
</feature>
<dbReference type="PRINTS" id="PR00119">
    <property type="entry name" value="CATATPASE"/>
</dbReference>
<keyword evidence="16 17" id="KW-0472">Membrane</keyword>
<keyword evidence="3" id="KW-0813">Transport</keyword>
<evidence type="ECO:0000256" key="12">
    <source>
        <dbReference type="ARBA" id="ARBA00022967"/>
    </source>
</evidence>
<evidence type="ECO:0000256" key="7">
    <source>
        <dbReference type="ARBA" id="ARBA00022723"/>
    </source>
</evidence>
<dbReference type="NCBIfam" id="TIGR01525">
    <property type="entry name" value="ATPase-IB_hvy"/>
    <property type="match status" value="1"/>
</dbReference>
<dbReference type="PANTHER" id="PTHR43520">
    <property type="entry name" value="ATP7, ISOFORM B"/>
    <property type="match status" value="1"/>
</dbReference>
<keyword evidence="21" id="KW-1185">Reference proteome</keyword>
<proteinExistence type="inferred from homology"/>
<feature type="transmembrane region" description="Helical" evidence="17">
    <location>
        <begin position="161"/>
        <end position="177"/>
    </location>
</feature>
<evidence type="ECO:0000256" key="5">
    <source>
        <dbReference type="ARBA" id="ARBA00022553"/>
    </source>
</evidence>
<dbReference type="InterPro" id="IPR059000">
    <property type="entry name" value="ATPase_P-type_domA"/>
</dbReference>
<feature type="domain" description="P-type ATPase A" evidence="19">
    <location>
        <begin position="196"/>
        <end position="296"/>
    </location>
</feature>
<evidence type="ECO:0000256" key="11">
    <source>
        <dbReference type="ARBA" id="ARBA00022842"/>
    </source>
</evidence>
<dbReference type="PANTHER" id="PTHR43520:SF5">
    <property type="entry name" value="CATION-TRANSPORTING P-TYPE ATPASE-RELATED"/>
    <property type="match status" value="1"/>
</dbReference>
<reference evidence="20" key="1">
    <citation type="submission" date="2021-01" db="EMBL/GenBank/DDBJ databases">
        <title>Whole genome shotgun sequence of Actinoplanes nipponensis NBRC 14063.</title>
        <authorList>
            <person name="Komaki H."/>
            <person name="Tamura T."/>
        </authorList>
    </citation>
    <scope>NUCLEOTIDE SEQUENCE</scope>
    <source>
        <strain evidence="20">NBRC 14063</strain>
    </source>
</reference>
<feature type="region of interest" description="Disordered" evidence="18">
    <location>
        <begin position="1"/>
        <end position="58"/>
    </location>
</feature>
<comment type="caution">
    <text evidence="20">The sequence shown here is derived from an EMBL/GenBank/DDBJ whole genome shotgun (WGS) entry which is preliminary data.</text>
</comment>
<feature type="transmembrane region" description="Helical" evidence="17">
    <location>
        <begin position="70"/>
        <end position="88"/>
    </location>
</feature>
<evidence type="ECO:0000256" key="4">
    <source>
        <dbReference type="ARBA" id="ARBA00022475"/>
    </source>
</evidence>
<comment type="similarity">
    <text evidence="2 17">Belongs to the cation transport ATPase (P-type) (TC 3.A.3) family. Type IB subfamily.</text>
</comment>
<dbReference type="InterPro" id="IPR018303">
    <property type="entry name" value="ATPase_P-typ_P_site"/>
</dbReference>
<dbReference type="Gene3D" id="3.40.1110.10">
    <property type="entry name" value="Calcium-transporting ATPase, cytoplasmic domain N"/>
    <property type="match status" value="1"/>
</dbReference>
<evidence type="ECO:0000256" key="17">
    <source>
        <dbReference type="RuleBase" id="RU362081"/>
    </source>
</evidence>
<protein>
    <submittedName>
        <fullName evidence="20">Copper-translocating P-type ATPase</fullName>
    </submittedName>
</protein>
<evidence type="ECO:0000256" key="13">
    <source>
        <dbReference type="ARBA" id="ARBA00022989"/>
    </source>
</evidence>
<dbReference type="InterPro" id="IPR027256">
    <property type="entry name" value="P-typ_ATPase_IB"/>
</dbReference>
<dbReference type="InterPro" id="IPR036412">
    <property type="entry name" value="HAD-like_sf"/>
</dbReference>
<evidence type="ECO:0000256" key="16">
    <source>
        <dbReference type="ARBA" id="ARBA00023136"/>
    </source>
</evidence>
<dbReference type="SFLD" id="SFLDF00027">
    <property type="entry name" value="p-type_atpase"/>
    <property type="match status" value="1"/>
</dbReference>
<feature type="transmembrane region" description="Helical" evidence="17">
    <location>
        <begin position="133"/>
        <end position="155"/>
    </location>
</feature>
<dbReference type="GO" id="GO:0005507">
    <property type="term" value="F:copper ion binding"/>
    <property type="evidence" value="ECO:0007669"/>
    <property type="project" value="TreeGrafter"/>
</dbReference>
<evidence type="ECO:0000256" key="15">
    <source>
        <dbReference type="ARBA" id="ARBA00023065"/>
    </source>
</evidence>
<comment type="subcellular location">
    <subcellularLocation>
        <location evidence="1">Cell membrane</location>
        <topology evidence="1">Multi-pass membrane protein</topology>
    </subcellularLocation>
</comment>
<dbReference type="NCBIfam" id="TIGR01494">
    <property type="entry name" value="ATPase_P-type"/>
    <property type="match status" value="1"/>
</dbReference>
<dbReference type="InterPro" id="IPR001757">
    <property type="entry name" value="P_typ_ATPase"/>
</dbReference>
<evidence type="ECO:0000256" key="10">
    <source>
        <dbReference type="ARBA" id="ARBA00022840"/>
    </source>
</evidence>
<keyword evidence="10 17" id="KW-0067">ATP-binding</keyword>
<dbReference type="InterPro" id="IPR023298">
    <property type="entry name" value="ATPase_P-typ_TM_dom_sf"/>
</dbReference>
<feature type="compositionally biased region" description="Basic and acidic residues" evidence="18">
    <location>
        <begin position="47"/>
        <end position="58"/>
    </location>
</feature>
<dbReference type="GO" id="GO:0043682">
    <property type="term" value="F:P-type divalent copper transporter activity"/>
    <property type="evidence" value="ECO:0007669"/>
    <property type="project" value="TreeGrafter"/>
</dbReference>
<evidence type="ECO:0000256" key="2">
    <source>
        <dbReference type="ARBA" id="ARBA00006024"/>
    </source>
</evidence>
<evidence type="ECO:0000256" key="14">
    <source>
        <dbReference type="ARBA" id="ARBA00023008"/>
    </source>
</evidence>
<evidence type="ECO:0000259" key="19">
    <source>
        <dbReference type="Pfam" id="PF00122"/>
    </source>
</evidence>
<dbReference type="SUPFAM" id="SSF81665">
    <property type="entry name" value="Calcium ATPase, transmembrane domain M"/>
    <property type="match status" value="1"/>
</dbReference>
<dbReference type="SUPFAM" id="SSF56784">
    <property type="entry name" value="HAD-like"/>
    <property type="match status" value="1"/>
</dbReference>
<gene>
    <name evidence="20" type="ORF">Ani05nite_05870</name>
</gene>
<dbReference type="FunFam" id="2.70.150.10:FF:000020">
    <property type="entry name" value="Copper-exporting P-type ATPase A"/>
    <property type="match status" value="1"/>
</dbReference>
<evidence type="ECO:0000313" key="21">
    <source>
        <dbReference type="Proteomes" id="UP000647172"/>
    </source>
</evidence>
<dbReference type="GO" id="GO:0055070">
    <property type="term" value="P:copper ion homeostasis"/>
    <property type="evidence" value="ECO:0007669"/>
    <property type="project" value="TreeGrafter"/>
</dbReference>
<keyword evidence="8 17" id="KW-0547">Nucleotide-binding</keyword>
<keyword evidence="13 17" id="KW-1133">Transmembrane helix</keyword>
<feature type="transmembrane region" description="Helical" evidence="17">
    <location>
        <begin position="100"/>
        <end position="121"/>
    </location>
</feature>
<keyword evidence="9" id="KW-0187">Copper transport</keyword>
<dbReference type="Gene3D" id="2.70.150.10">
    <property type="entry name" value="Calcium-transporting ATPase, cytoplasmic transduction domain A"/>
    <property type="match status" value="1"/>
</dbReference>
<dbReference type="SUPFAM" id="SSF81653">
    <property type="entry name" value="Calcium ATPase, transduction domain A"/>
    <property type="match status" value="1"/>
</dbReference>
<feature type="transmembrane region" description="Helical" evidence="17">
    <location>
        <begin position="664"/>
        <end position="687"/>
    </location>
</feature>
<keyword evidence="14" id="KW-0186">Copper</keyword>
<dbReference type="GO" id="GO:0005886">
    <property type="term" value="C:plasma membrane"/>
    <property type="evidence" value="ECO:0007669"/>
    <property type="project" value="UniProtKB-SubCell"/>
</dbReference>
<keyword evidence="6 17" id="KW-0812">Transmembrane</keyword>
<dbReference type="GO" id="GO:0016887">
    <property type="term" value="F:ATP hydrolysis activity"/>
    <property type="evidence" value="ECO:0007669"/>
    <property type="project" value="InterPro"/>
</dbReference>
<name>A0A919JAD6_9ACTN</name>
<accession>A0A919JAD6</accession>
<evidence type="ECO:0000256" key="8">
    <source>
        <dbReference type="ARBA" id="ARBA00022741"/>
    </source>
</evidence>
<dbReference type="InterPro" id="IPR044492">
    <property type="entry name" value="P_typ_ATPase_HD_dom"/>
</dbReference>
<keyword evidence="15" id="KW-0406">Ion transport</keyword>
<feature type="transmembrane region" description="Helical" evidence="17">
    <location>
        <begin position="347"/>
        <end position="373"/>
    </location>
</feature>